<accession>A0A4S4E9D3</accession>
<proteinExistence type="predicted"/>
<organism evidence="1 2">
    <name type="scientific">Camellia sinensis var. sinensis</name>
    <name type="common">China tea</name>
    <dbReference type="NCBI Taxonomy" id="542762"/>
    <lineage>
        <taxon>Eukaryota</taxon>
        <taxon>Viridiplantae</taxon>
        <taxon>Streptophyta</taxon>
        <taxon>Embryophyta</taxon>
        <taxon>Tracheophyta</taxon>
        <taxon>Spermatophyta</taxon>
        <taxon>Magnoliopsida</taxon>
        <taxon>eudicotyledons</taxon>
        <taxon>Gunneridae</taxon>
        <taxon>Pentapetalae</taxon>
        <taxon>asterids</taxon>
        <taxon>Ericales</taxon>
        <taxon>Theaceae</taxon>
        <taxon>Camellia</taxon>
    </lineage>
</organism>
<comment type="caution">
    <text evidence="1">The sequence shown here is derived from an EMBL/GenBank/DDBJ whole genome shotgun (WGS) entry which is preliminary data.</text>
</comment>
<reference evidence="1 2" key="1">
    <citation type="journal article" date="2018" name="Proc. Natl. Acad. Sci. U.S.A.">
        <title>Draft genome sequence of Camellia sinensis var. sinensis provides insights into the evolution of the tea genome and tea quality.</title>
        <authorList>
            <person name="Wei C."/>
            <person name="Yang H."/>
            <person name="Wang S."/>
            <person name="Zhao J."/>
            <person name="Liu C."/>
            <person name="Gao L."/>
            <person name="Xia E."/>
            <person name="Lu Y."/>
            <person name="Tai Y."/>
            <person name="She G."/>
            <person name="Sun J."/>
            <person name="Cao H."/>
            <person name="Tong W."/>
            <person name="Gao Q."/>
            <person name="Li Y."/>
            <person name="Deng W."/>
            <person name="Jiang X."/>
            <person name="Wang W."/>
            <person name="Chen Q."/>
            <person name="Zhang S."/>
            <person name="Li H."/>
            <person name="Wu J."/>
            <person name="Wang P."/>
            <person name="Li P."/>
            <person name="Shi C."/>
            <person name="Zheng F."/>
            <person name="Jian J."/>
            <person name="Huang B."/>
            <person name="Shan D."/>
            <person name="Shi M."/>
            <person name="Fang C."/>
            <person name="Yue Y."/>
            <person name="Li F."/>
            <person name="Li D."/>
            <person name="Wei S."/>
            <person name="Han B."/>
            <person name="Jiang C."/>
            <person name="Yin Y."/>
            <person name="Xia T."/>
            <person name="Zhang Z."/>
            <person name="Bennetzen J.L."/>
            <person name="Zhao S."/>
            <person name="Wan X."/>
        </authorList>
    </citation>
    <scope>NUCLEOTIDE SEQUENCE [LARGE SCALE GENOMIC DNA]</scope>
    <source>
        <strain evidence="2">cv. Shuchazao</strain>
        <tissue evidence="1">Leaf</tissue>
    </source>
</reference>
<protein>
    <recommendedName>
        <fullName evidence="3">Pectinesterase inhibitor domain-containing protein</fullName>
    </recommendedName>
</protein>
<gene>
    <name evidence="1" type="ORF">TEA_029544</name>
</gene>
<dbReference type="EMBL" id="SDRB02006711">
    <property type="protein sequence ID" value="THG12264.1"/>
    <property type="molecule type" value="Genomic_DNA"/>
</dbReference>
<name>A0A4S4E9D3_CAMSN</name>
<dbReference type="Proteomes" id="UP000306102">
    <property type="component" value="Unassembled WGS sequence"/>
</dbReference>
<evidence type="ECO:0008006" key="3">
    <source>
        <dbReference type="Google" id="ProtNLM"/>
    </source>
</evidence>
<dbReference type="SUPFAM" id="SSF101148">
    <property type="entry name" value="Plant invertase/pectin methylesterase inhibitor"/>
    <property type="match status" value="1"/>
</dbReference>
<evidence type="ECO:0000313" key="2">
    <source>
        <dbReference type="Proteomes" id="UP000306102"/>
    </source>
</evidence>
<dbReference type="InterPro" id="IPR035513">
    <property type="entry name" value="Invertase/methylesterase_inhib"/>
</dbReference>
<dbReference type="AlphaFoldDB" id="A0A4S4E9D3"/>
<keyword evidence="2" id="KW-1185">Reference proteome</keyword>
<dbReference type="Gene3D" id="1.20.140.40">
    <property type="entry name" value="Invertase/pectin methylesterase inhibitor family protein"/>
    <property type="match status" value="1"/>
</dbReference>
<sequence length="253" mass="27269">MPGTVLVISAFSFKLLQLSSFLFSGEAYVILSLSSDFSNSHSGFPLSALLFSDLSAEILSARILDLLTQIELFSSRTYSSRPRSCLLGSGIWNPGFAHLGSVANSFAPCSWDRLNFLLYCALAPDKVTLVKVAIDLGINDISKLKSHVSLVLPKHDTNPTAKLALQSCVSSFEVASEFLRGALKFVSGPYDKDSYENRSENILNAGYFAKSCQCGLDSKGVHDPSISHVMIATSRVIGFAFGITNNVPTPASQ</sequence>
<evidence type="ECO:0000313" key="1">
    <source>
        <dbReference type="EMBL" id="THG12264.1"/>
    </source>
</evidence>